<protein>
    <submittedName>
        <fullName evidence="1">Uncharacterized protein</fullName>
    </submittedName>
</protein>
<dbReference type="AlphaFoldDB" id="A0A8H7XQ97"/>
<reference evidence="1" key="1">
    <citation type="submission" date="2021-02" db="EMBL/GenBank/DDBJ databases">
        <title>Psilocybe cubensis genome.</title>
        <authorList>
            <person name="Mckernan K.J."/>
            <person name="Crawford S."/>
            <person name="Trippe A."/>
            <person name="Kane L.T."/>
            <person name="Mclaughlin S."/>
        </authorList>
    </citation>
    <scope>NUCLEOTIDE SEQUENCE [LARGE SCALE GENOMIC DNA]</scope>
    <source>
        <strain evidence="1">MGC-MH-2018</strain>
    </source>
</reference>
<gene>
    <name evidence="1" type="ORF">JR316_009746</name>
</gene>
<sequence length="386" mass="43724">MDIASTVYTITSGIIDFVAEHGAKDSLQEQISDIVLQIRNVVGPLIIRDVDNIPLQQTLQGMQNVLSNVDSHLRSWKESRSRRMLALVNPWAVTQEIKEDRVQLMHQYILLMGAMQVVNHIFVRGYNYLPPPPQSAAPLTPQSLRIQQLHLPAAEEEVLQFWHSRIGGDFEVVKSQDLCNHLASWLNIKLGPLSRRRLLLRLDEHNTGHVTLKTLQDLVQNTKMKDTIKLYTSNPKFPLLIWISDDLALNAPKVAFALEKGVSVVQLATTATAKAWINANRNFLLKHDNAGEIRFISDQFRKELNAKGEAVPNRNAGNQIIKFIRDKGFQAPILIYTNKKSLHLTRYVESYPNAGSAAGHPEVYQEYISALGSRRVDDREWMKFGA</sequence>
<proteinExistence type="predicted"/>
<evidence type="ECO:0000313" key="1">
    <source>
        <dbReference type="EMBL" id="KAG5165052.1"/>
    </source>
</evidence>
<dbReference type="OrthoDB" id="3254241at2759"/>
<name>A0A8H7XQ97_PSICU</name>
<accession>A0A8H7XQ97</accession>
<organism evidence="1">
    <name type="scientific">Psilocybe cubensis</name>
    <name type="common">Psychedelic mushroom</name>
    <name type="synonym">Stropharia cubensis</name>
    <dbReference type="NCBI Taxonomy" id="181762"/>
    <lineage>
        <taxon>Eukaryota</taxon>
        <taxon>Fungi</taxon>
        <taxon>Dikarya</taxon>
        <taxon>Basidiomycota</taxon>
        <taxon>Agaricomycotina</taxon>
        <taxon>Agaricomycetes</taxon>
        <taxon>Agaricomycetidae</taxon>
        <taxon>Agaricales</taxon>
        <taxon>Agaricineae</taxon>
        <taxon>Strophariaceae</taxon>
        <taxon>Psilocybe</taxon>
    </lineage>
</organism>
<comment type="caution">
    <text evidence="1">The sequence shown here is derived from an EMBL/GenBank/DDBJ whole genome shotgun (WGS) entry which is preliminary data.</text>
</comment>
<dbReference type="EMBL" id="JAFIQS010000010">
    <property type="protein sequence ID" value="KAG5165052.1"/>
    <property type="molecule type" value="Genomic_DNA"/>
</dbReference>